<organism evidence="2 3">
    <name type="scientific">Enterobacter roggenkampii</name>
    <dbReference type="NCBI Taxonomy" id="1812935"/>
    <lineage>
        <taxon>Bacteria</taxon>
        <taxon>Pseudomonadati</taxon>
        <taxon>Pseudomonadota</taxon>
        <taxon>Gammaproteobacteria</taxon>
        <taxon>Enterobacterales</taxon>
        <taxon>Enterobacteriaceae</taxon>
        <taxon>Enterobacter</taxon>
        <taxon>Enterobacter cloacae complex</taxon>
    </lineage>
</organism>
<protein>
    <submittedName>
        <fullName evidence="2">Uncharacterized protein</fullName>
    </submittedName>
</protein>
<evidence type="ECO:0000313" key="3">
    <source>
        <dbReference type="Proteomes" id="UP000255291"/>
    </source>
</evidence>
<reference evidence="2 3" key="1">
    <citation type="submission" date="2018-07" db="EMBL/GenBank/DDBJ databases">
        <title>The use of a cohorting ward and systematic surveillance cultures for the control of a Klebsiella pneumoniae carbapenemase (KPC)-producing Enterobacteriaceae outbreak.</title>
        <authorList>
            <person name="Doi Y."/>
        </authorList>
    </citation>
    <scope>NUCLEOTIDE SEQUENCE [LARGE SCALE GENOMIC DNA]</scope>
    <source>
        <strain evidence="2 3">1-RC-17-04017</strain>
    </source>
</reference>
<dbReference type="RefSeq" id="WP_063617473.1">
    <property type="nucleotide sequence ID" value="NZ_CP032916.1"/>
</dbReference>
<evidence type="ECO:0000256" key="1">
    <source>
        <dbReference type="SAM" id="Phobius"/>
    </source>
</evidence>
<dbReference type="Proteomes" id="UP000255291">
    <property type="component" value="Unassembled WGS sequence"/>
</dbReference>
<feature type="transmembrane region" description="Helical" evidence="1">
    <location>
        <begin position="7"/>
        <end position="27"/>
    </location>
</feature>
<keyword evidence="1" id="KW-0812">Transmembrane</keyword>
<dbReference type="AlphaFoldDB" id="A0ABD7GQ21"/>
<accession>A0ABD7GQ21</accession>
<comment type="caution">
    <text evidence="2">The sequence shown here is derived from an EMBL/GenBank/DDBJ whole genome shotgun (WGS) entry which is preliminary data.</text>
</comment>
<keyword evidence="1" id="KW-0472">Membrane</keyword>
<name>A0ABD7GQ21_9ENTR</name>
<dbReference type="EMBL" id="QRBW01000080">
    <property type="protein sequence ID" value="RDT57252.1"/>
    <property type="molecule type" value="Genomic_DNA"/>
</dbReference>
<keyword evidence="1" id="KW-1133">Transmembrane helix</keyword>
<proteinExistence type="predicted"/>
<feature type="transmembrane region" description="Helical" evidence="1">
    <location>
        <begin position="65"/>
        <end position="83"/>
    </location>
</feature>
<sequence length="87" mass="9948">MMNKKFWIRWGCIGLICIAYYVIALYFDLVFAVNFSETVSQGWDFTPSQLTSFVMELSQNHSDSTLASIIGFAVCVPLILLIFKKVR</sequence>
<gene>
    <name evidence="2" type="ORF">DXF87_23565</name>
</gene>
<evidence type="ECO:0000313" key="2">
    <source>
        <dbReference type="EMBL" id="RDT57252.1"/>
    </source>
</evidence>